<name>A0A5P6VRQ6_PSEXY</name>
<proteinExistence type="predicted"/>
<gene>
    <name evidence="1" type="ORF">FXF36_11175</name>
</gene>
<evidence type="ECO:0000313" key="2">
    <source>
        <dbReference type="Proteomes" id="UP000327030"/>
    </source>
</evidence>
<reference evidence="2" key="1">
    <citation type="submission" date="2019-08" db="EMBL/GenBank/DDBJ databases">
        <title>Complete Genome Sequence of the Polysaccharide-Degrading Rumen Bacterium Pseudobutyrivibrio xylanivorans MA3014.</title>
        <authorList>
            <person name="Palevich N."/>
            <person name="Maclean P.H."/>
            <person name="Kelly W.J."/>
            <person name="Leahy S.C."/>
            <person name="Rakonjac J."/>
            <person name="Attwood G.T."/>
        </authorList>
    </citation>
    <scope>NUCLEOTIDE SEQUENCE [LARGE SCALE GENOMIC DNA]</scope>
    <source>
        <strain evidence="2">MA3014</strain>
    </source>
</reference>
<sequence>MKYFEIRSDLPDDEKLYGVVIYNEKRDEYLVELPEDLEYKDAPILLDKAIIDGTYTLGPRVSHLWIEQRVVPIDRQNIGSILNAAKLDEYNEFELLKHADGRCAQDDFYLKPIPAKAMPIDICSRLAKRIKDYVLLPDLKIIVFFRNGETRLCDLNKLQDKYFWINYLTINENFYYSLHLVTSGYGIAWDEKRFISCEELYSIGKQQDITYDMFKTFIYQRTISTTGVCDALDCSRQNVNDLMKRDKLHSVKDLDNTKMFLKSEIDERMG</sequence>
<dbReference type="KEGG" id="pxv:FXF36_11175"/>
<dbReference type="OrthoDB" id="1756845at2"/>
<dbReference type="AlphaFoldDB" id="A0A5P6VRQ6"/>
<dbReference type="EMBL" id="CP043028">
    <property type="protein sequence ID" value="QFJ55385.1"/>
    <property type="molecule type" value="Genomic_DNA"/>
</dbReference>
<dbReference type="RefSeq" id="WP_151624109.1">
    <property type="nucleotide sequence ID" value="NZ_CP043028.1"/>
</dbReference>
<dbReference type="Gene3D" id="3.30.2020.10">
    <property type="entry name" value="NE0471-like N-terminal domain"/>
    <property type="match status" value="1"/>
</dbReference>
<dbReference type="InterPro" id="IPR036782">
    <property type="entry name" value="NE0471-like_N"/>
</dbReference>
<accession>A0A5P6VRQ6</accession>
<dbReference type="Proteomes" id="UP000327030">
    <property type="component" value="Chromosome 1"/>
</dbReference>
<evidence type="ECO:0000313" key="1">
    <source>
        <dbReference type="EMBL" id="QFJ55385.1"/>
    </source>
</evidence>
<dbReference type="SUPFAM" id="SSF143880">
    <property type="entry name" value="NE0471 N-terminal domain-like"/>
    <property type="match status" value="1"/>
</dbReference>
<organism evidence="1 2">
    <name type="scientific">Pseudobutyrivibrio xylanivorans</name>
    <dbReference type="NCBI Taxonomy" id="185007"/>
    <lineage>
        <taxon>Bacteria</taxon>
        <taxon>Bacillati</taxon>
        <taxon>Bacillota</taxon>
        <taxon>Clostridia</taxon>
        <taxon>Lachnospirales</taxon>
        <taxon>Lachnospiraceae</taxon>
        <taxon>Pseudobutyrivibrio</taxon>
    </lineage>
</organism>
<protein>
    <submittedName>
        <fullName evidence="1">Uncharacterized protein</fullName>
    </submittedName>
</protein>